<feature type="compositionally biased region" description="Low complexity" evidence="5">
    <location>
        <begin position="662"/>
        <end position="672"/>
    </location>
</feature>
<dbReference type="EMBL" id="CDMZ01003409">
    <property type="protein sequence ID" value="CEM46244.1"/>
    <property type="molecule type" value="Genomic_DNA"/>
</dbReference>
<evidence type="ECO:0000256" key="4">
    <source>
        <dbReference type="PROSITE-ProRule" id="PRU00723"/>
    </source>
</evidence>
<dbReference type="VEuPathDB" id="CryptoDB:Cvel_7828"/>
<dbReference type="Pfam" id="PF00642">
    <property type="entry name" value="zf-CCCH"/>
    <property type="match status" value="1"/>
</dbReference>
<dbReference type="Gene3D" id="3.30.1370.210">
    <property type="match status" value="1"/>
</dbReference>
<feature type="region of interest" description="Disordered" evidence="5">
    <location>
        <begin position="1367"/>
        <end position="1556"/>
    </location>
</feature>
<dbReference type="SUPFAM" id="SSF90229">
    <property type="entry name" value="CCCH zinc finger"/>
    <property type="match status" value="1"/>
</dbReference>
<feature type="domain" description="C3H1-type" evidence="6">
    <location>
        <begin position="109"/>
        <end position="135"/>
    </location>
</feature>
<feature type="region of interest" description="Disordered" evidence="5">
    <location>
        <begin position="1132"/>
        <end position="1252"/>
    </location>
</feature>
<gene>
    <name evidence="7" type="ORF">Cvel_7828</name>
</gene>
<feature type="compositionally biased region" description="Polar residues" evidence="5">
    <location>
        <begin position="497"/>
        <end position="518"/>
    </location>
</feature>
<feature type="compositionally biased region" description="Polar residues" evidence="5">
    <location>
        <begin position="1869"/>
        <end position="1883"/>
    </location>
</feature>
<feature type="compositionally biased region" description="Gly residues" evidence="5">
    <location>
        <begin position="1892"/>
        <end position="1901"/>
    </location>
</feature>
<feature type="compositionally biased region" description="Basic and acidic residues" evidence="5">
    <location>
        <begin position="1589"/>
        <end position="1601"/>
    </location>
</feature>
<sequence>MATALPPSHGVSSSSSSQQQVKQLKIVEKADAKSDREAARALRKDELLSRARMLGIAEESLLQDGLGESGDWKLFKTTICKFALQGKCTKGAECRFAHHISELRQKPDLKKTRLCYKWLCGQCQDSTCKYAHGEMELQTKKDPDGAVLPVSSAKGHAQGVSVTHPISAVAGGLVVACQANRAECSQSGASNSSGDEGPRRATHHGQLQEVESSGSECHLRRPRFSQQQHQTSPSTSSTKRGGVDRYGGGGLTDFSSSSDDERQRHRTIAHPSELASPRSSSLYKKTVSPSLNMAAVFHGQQQQGGTPQCASPPRPALGGGEAYPSRLSLPDPQGSPAEAVPSLQPMVPPPGSPGASQMASSDPPLKHRARKGWQQQANANANAGSGMETGCSTGGEETGGTAPSSGHVDSSTSEGTCGEGEGGSCCRCACSSCVHQGKGAGGSITRVKATSAFQHPAPPTQPTHAHSHSHSPPLPPPQHRRHTSSPSLREGVGQPFLSPTPTEPLSETCTPPQEQAGSVSGGEGPNGKVSASSAPILSGKELWAVLEPGETQGASPSQQAPQAVKPHPVADSCSDGSGYTQCKAPPGFSHAGVPPPSHPHPQSHRGGTEELLSLPPRPATGKLPLTGGTGRIAPPPGFEGACPQERASASGDESSGTGLVIRQQQQQQQQRQPGGGTGPPSLVGAPSSALRERNSLSEGEADREGQMGRRGGEWQASNASNVRFLSPSHSSQHQQQPPQQQASQSPAAACSIHPSSAPPGHPPPQPPPHAGQQMFQCKPALQSTPLAHGPGGHFYHPSQPQPPPPDSRRQQPSLMQQPHMPPPPHAHAAAAAGSTSSSVPRSLPPTHSLGSSSSLERGGEAVGMVSGRPLLPSPAVSATGFPSSSSVAAAAVAAASSSMLHLSQTTTDETMSGHLIPPTVPPPHEHTRVTPLPSMPPTSQQSHLPPGLLHPHETKGQPSPSAACVEDETTELDVPSSAAAQALVGGDAASGWHCDYRNVAVDSFGEAHENRCWRAGEEAHSHPSTSANEGVYDLDASRRKGRDRWSPSTHESSAGLLDFPPQHTQSHMSSHQQQQQHGDLLHLPPSPARPCAPASSSGFAAASGRVGLLHGTSGSGGIWDPVSAFVRRCEEEAFGPTGPSPQVSAGSQQQQQSGGPSGAASSLLPSPAEATAAPLSRGSQAVSVRGAASSSYDPAADTELVRPCDPFAGDPVPGQSGDPSPPPGYEGIASASAGRLQQQQSHHHHQQQQSQKGLLTLGQACLQGRRHDLAHLALQGHFPPALSSGGGSVDGTVSPLHNQAEDPPQWDRERVPTALHLLSHVQSGGTEGPSLGVSGLSVDRDRDHSDRDRERELSSVLWGLRHVFENEHDEEDHDPTPKGPTQPSQLSQTPAQQQQQGNNSAAAHLQAQQQQQASSTAQSYLDEIASDAAEEQVHERQRRLRSRESQSAEQQHPHLPASSSTVAGAGGEDLSLPPGLAAASAACEERERASADGTREAPPLCLSRENLRKLRHSLSSRNKDERERERDRRAPTTVPLPSSPPVAVSVTQPPKLTDDWSPLTVRRLAGAAEAEAAAAAAAAQPPPPGLGAPRRDSSGGEKSASEDGGYGDETETDGELRHYSAGTVASTSTRHSTLRSKPAEGLPVSVGNRKTIGQSHRKTILGGWPEEPSEDLTDADTLESGDNILSSNAITPCIPAPHSLSSSPTAKELMCLVRVGGEFQVYPLSALTWCKNSILAGIFSAAPGGGKSEREKKHGAHGQSHRLGLQHPELCLSYANFNLSVDAEWFRVVMNFVMNNKMKPSLDAHSKTQQQSSQGQQQGGQKGHVHSHGGGSSSSGTSTSTSTGGGGPSGSSQSASAVHVHGSGSSSSCKQGSPAGSLSSRIMPSSSHGGHSSSGGNGAGASSGDDLGPSSHSESSSSGRGRNEAGAHHNNNNKRHHERTSPKQLQCRGRGTGGEGHERKTSTPPSGGSGGGDGEGEGDTEVEGESSGSSPSCNGSTDSSCEGCKKSVAAVRGEIENVLEALALCQSLDSLEIAKDYVRRSAWRRCCRSSECSTSSSQEGAEEGGEVFSIADSDLAALFEELFKDSGANASAMFSASSSSSSSSSSFSSSSSSSSSSCSSSSSSSSESSSTTAVAPVPSSLSLPSSSSSSRLSATSSIPAWVFQPSPHYPHPSLLSPPSLFCMI</sequence>
<keyword evidence="2 4" id="KW-0863">Zinc-finger</keyword>
<feature type="compositionally biased region" description="Low complexity" evidence="5">
    <location>
        <begin position="1209"/>
        <end position="1218"/>
    </location>
</feature>
<feature type="compositionally biased region" description="Gly residues" evidence="5">
    <location>
        <begin position="1817"/>
        <end position="1833"/>
    </location>
</feature>
<feature type="compositionally biased region" description="Polar residues" evidence="5">
    <location>
        <begin position="185"/>
        <end position="194"/>
    </location>
</feature>
<feature type="compositionally biased region" description="Pro residues" evidence="5">
    <location>
        <begin position="756"/>
        <end position="769"/>
    </location>
</feature>
<evidence type="ECO:0000256" key="5">
    <source>
        <dbReference type="SAM" id="MobiDB-lite"/>
    </source>
</evidence>
<feature type="region of interest" description="Disordered" evidence="5">
    <location>
        <begin position="1321"/>
        <end position="1352"/>
    </location>
</feature>
<reference evidence="7" key="1">
    <citation type="submission" date="2014-11" db="EMBL/GenBank/DDBJ databases">
        <authorList>
            <person name="Otto D Thomas"/>
            <person name="Naeem Raeece"/>
        </authorList>
    </citation>
    <scope>NUCLEOTIDE SEQUENCE</scope>
</reference>
<feature type="region of interest" description="Disordered" evidence="5">
    <location>
        <begin position="1038"/>
        <end position="1099"/>
    </location>
</feature>
<dbReference type="InterPro" id="IPR000571">
    <property type="entry name" value="Znf_CCCH"/>
</dbReference>
<feature type="compositionally biased region" description="Basic and acidic residues" evidence="5">
    <location>
        <begin position="1338"/>
        <end position="1352"/>
    </location>
</feature>
<feature type="compositionally biased region" description="Polar residues" evidence="5">
    <location>
        <begin position="299"/>
        <end position="309"/>
    </location>
</feature>
<feature type="region of interest" description="Disordered" evidence="5">
    <location>
        <begin position="2093"/>
        <end position="2152"/>
    </location>
</feature>
<feature type="compositionally biased region" description="Acidic residues" evidence="5">
    <location>
        <begin position="1974"/>
        <end position="1984"/>
    </location>
</feature>
<feature type="compositionally biased region" description="Low complexity" evidence="5">
    <location>
        <begin position="1902"/>
        <end position="1918"/>
    </location>
</feature>
<evidence type="ECO:0000256" key="2">
    <source>
        <dbReference type="ARBA" id="ARBA00022771"/>
    </source>
</evidence>
<organism evidence="7">
    <name type="scientific">Chromera velia CCMP2878</name>
    <dbReference type="NCBI Taxonomy" id="1169474"/>
    <lineage>
        <taxon>Eukaryota</taxon>
        <taxon>Sar</taxon>
        <taxon>Alveolata</taxon>
        <taxon>Colpodellida</taxon>
        <taxon>Chromeraceae</taxon>
        <taxon>Chromera</taxon>
    </lineage>
</organism>
<feature type="domain" description="C3H1-type" evidence="6">
    <location>
        <begin position="74"/>
        <end position="101"/>
    </location>
</feature>
<feature type="compositionally biased region" description="Polar residues" evidence="5">
    <location>
        <begin position="1177"/>
        <end position="1192"/>
    </location>
</feature>
<proteinExistence type="predicted"/>
<feature type="compositionally biased region" description="Low complexity" evidence="5">
    <location>
        <begin position="2095"/>
        <end position="2152"/>
    </location>
</feature>
<feature type="compositionally biased region" description="Low complexity" evidence="5">
    <location>
        <begin position="225"/>
        <end position="238"/>
    </location>
</feature>
<feature type="region of interest" description="Disordered" evidence="5">
    <location>
        <begin position="1572"/>
        <end position="1656"/>
    </location>
</feature>
<feature type="compositionally biased region" description="Low complexity" evidence="5">
    <location>
        <begin position="1807"/>
        <end position="1816"/>
    </location>
</feature>
<feature type="compositionally biased region" description="Basic and acidic residues" evidence="5">
    <location>
        <begin position="1517"/>
        <end position="1530"/>
    </location>
</feature>
<feature type="region of interest" description="Disordered" evidence="5">
    <location>
        <begin position="1281"/>
        <end position="1305"/>
    </location>
</feature>
<evidence type="ECO:0000256" key="1">
    <source>
        <dbReference type="ARBA" id="ARBA00022723"/>
    </source>
</evidence>
<feature type="region of interest" description="Disordered" evidence="5">
    <location>
        <begin position="453"/>
        <end position="866"/>
    </location>
</feature>
<feature type="compositionally biased region" description="Low complexity" evidence="5">
    <location>
        <begin position="726"/>
        <end position="749"/>
    </location>
</feature>
<feature type="compositionally biased region" description="Low complexity" evidence="5">
    <location>
        <begin position="399"/>
        <end position="416"/>
    </location>
</feature>
<feature type="region of interest" description="Disordered" evidence="5">
    <location>
        <begin position="905"/>
        <end position="975"/>
    </location>
</feature>
<feature type="compositionally biased region" description="Low complexity" evidence="5">
    <location>
        <begin position="1985"/>
        <end position="2000"/>
    </location>
</feature>
<feature type="compositionally biased region" description="Basic and acidic residues" evidence="5">
    <location>
        <begin position="1483"/>
        <end position="1495"/>
    </location>
</feature>
<feature type="region of interest" description="Disordered" evidence="5">
    <location>
        <begin position="299"/>
        <end position="416"/>
    </location>
</feature>
<feature type="compositionally biased region" description="Low complexity" evidence="5">
    <location>
        <begin position="374"/>
        <end position="391"/>
    </location>
</feature>
<name>A0A0G4HPE5_9ALVE</name>
<dbReference type="GO" id="GO:0008270">
    <property type="term" value="F:zinc ion binding"/>
    <property type="evidence" value="ECO:0007669"/>
    <property type="project" value="UniProtKB-KW"/>
</dbReference>
<keyword evidence="1 4" id="KW-0479">Metal-binding</keyword>
<protein>
    <recommendedName>
        <fullName evidence="6">C3H1-type domain-containing protein</fullName>
    </recommendedName>
</protein>
<feature type="compositionally biased region" description="Low complexity" evidence="5">
    <location>
        <begin position="1062"/>
        <end position="1077"/>
    </location>
</feature>
<feature type="region of interest" description="Disordered" evidence="5">
    <location>
        <begin position="1801"/>
        <end position="2002"/>
    </location>
</feature>
<keyword evidence="3 4" id="KW-0862">Zinc</keyword>
<dbReference type="PROSITE" id="PS50103">
    <property type="entry name" value="ZF_C3H1"/>
    <property type="match status" value="2"/>
</dbReference>
<feature type="compositionally biased region" description="Low complexity" evidence="5">
    <location>
        <begin position="1379"/>
        <end position="1419"/>
    </location>
</feature>
<feature type="region of interest" description="Disordered" evidence="5">
    <location>
        <begin position="1"/>
        <end position="29"/>
    </location>
</feature>
<accession>A0A0G4HPE5</accession>
<feature type="zinc finger region" description="C3H1-type" evidence="4">
    <location>
        <begin position="74"/>
        <end position="101"/>
    </location>
</feature>
<feature type="compositionally biased region" description="Low complexity" evidence="5">
    <location>
        <begin position="554"/>
        <end position="563"/>
    </location>
</feature>
<dbReference type="InterPro" id="IPR036855">
    <property type="entry name" value="Znf_CCCH_sf"/>
</dbReference>
<feature type="compositionally biased region" description="Low complexity" evidence="5">
    <location>
        <begin position="1140"/>
        <end position="1176"/>
    </location>
</feature>
<feature type="region of interest" description="Disordered" evidence="5">
    <location>
        <begin position="185"/>
        <end position="284"/>
    </location>
</feature>
<feature type="compositionally biased region" description="Low complexity" evidence="5">
    <location>
        <begin position="1531"/>
        <end position="1550"/>
    </location>
</feature>
<evidence type="ECO:0000256" key="3">
    <source>
        <dbReference type="ARBA" id="ARBA00022833"/>
    </source>
</evidence>
<feature type="compositionally biased region" description="Basic and acidic residues" evidence="5">
    <location>
        <begin position="690"/>
        <end position="712"/>
    </location>
</feature>
<evidence type="ECO:0000313" key="7">
    <source>
        <dbReference type="EMBL" id="CEM46244.1"/>
    </source>
</evidence>
<feature type="compositionally biased region" description="Low complexity" evidence="5">
    <location>
        <begin position="1850"/>
        <end position="1868"/>
    </location>
</feature>
<evidence type="ECO:0000259" key="6">
    <source>
        <dbReference type="PROSITE" id="PS50103"/>
    </source>
</evidence>
<dbReference type="SMART" id="SM00356">
    <property type="entry name" value="ZnF_C3H1"/>
    <property type="match status" value="2"/>
</dbReference>
<feature type="zinc finger region" description="C3H1-type" evidence="4">
    <location>
        <begin position="109"/>
        <end position="135"/>
    </location>
</feature>